<dbReference type="InterPro" id="IPR004136">
    <property type="entry name" value="NMO"/>
</dbReference>
<gene>
    <name evidence="4" type="ORF">HW115_13640</name>
</gene>
<keyword evidence="5" id="KW-1185">Reference proteome</keyword>
<dbReference type="SUPFAM" id="SSF51412">
    <property type="entry name" value="Inosine monophosphate dehydrogenase (IMPDH)"/>
    <property type="match status" value="1"/>
</dbReference>
<organism evidence="4 5">
    <name type="scientific">Oceaniferula marina</name>
    <dbReference type="NCBI Taxonomy" id="2748318"/>
    <lineage>
        <taxon>Bacteria</taxon>
        <taxon>Pseudomonadati</taxon>
        <taxon>Verrucomicrobiota</taxon>
        <taxon>Verrucomicrobiia</taxon>
        <taxon>Verrucomicrobiales</taxon>
        <taxon>Verrucomicrobiaceae</taxon>
        <taxon>Oceaniferula</taxon>
    </lineage>
</organism>
<proteinExistence type="predicted"/>
<dbReference type="PANTHER" id="PTHR32332:SF33">
    <property type="entry name" value="NITRONATE MONOOXYGENASE DOMAIN-CONTAINING PROTEIN"/>
    <property type="match status" value="1"/>
</dbReference>
<keyword evidence="4" id="KW-0503">Monooxygenase</keyword>
<dbReference type="GO" id="GO:0018580">
    <property type="term" value="F:nitronate monooxygenase activity"/>
    <property type="evidence" value="ECO:0007669"/>
    <property type="project" value="InterPro"/>
</dbReference>
<evidence type="ECO:0000256" key="3">
    <source>
        <dbReference type="ARBA" id="ARBA00023002"/>
    </source>
</evidence>
<reference evidence="4 5" key="1">
    <citation type="submission" date="2020-07" db="EMBL/GenBank/DDBJ databases">
        <title>Roseicoccus Jingziensis gen. nov., sp. nov., isolated from coastal seawater.</title>
        <authorList>
            <person name="Feng X."/>
        </authorList>
    </citation>
    <scope>NUCLEOTIDE SEQUENCE [LARGE SCALE GENOMIC DNA]</scope>
    <source>
        <strain evidence="4 5">N1E253</strain>
    </source>
</reference>
<evidence type="ECO:0000256" key="1">
    <source>
        <dbReference type="ARBA" id="ARBA00022630"/>
    </source>
</evidence>
<protein>
    <submittedName>
        <fullName evidence="4">Nitronate monooxygenase</fullName>
    </submittedName>
</protein>
<dbReference type="Pfam" id="PF03060">
    <property type="entry name" value="NMO"/>
    <property type="match status" value="1"/>
</dbReference>
<dbReference type="AlphaFoldDB" id="A0A851GPA2"/>
<keyword evidence="3" id="KW-0560">Oxidoreductase</keyword>
<dbReference type="EMBL" id="JACBAZ010000005">
    <property type="protein sequence ID" value="NWK56660.1"/>
    <property type="molecule type" value="Genomic_DNA"/>
</dbReference>
<name>A0A851GPA2_9BACT</name>
<dbReference type="Proteomes" id="UP000557872">
    <property type="component" value="Unassembled WGS sequence"/>
</dbReference>
<keyword evidence="1" id="KW-0285">Flavoprotein</keyword>
<comment type="caution">
    <text evidence="4">The sequence shown here is derived from an EMBL/GenBank/DDBJ whole genome shotgun (WGS) entry which is preliminary data.</text>
</comment>
<dbReference type="Gene3D" id="3.20.20.70">
    <property type="entry name" value="Aldolase class I"/>
    <property type="match status" value="1"/>
</dbReference>
<accession>A0A851GPA2</accession>
<keyword evidence="2" id="KW-0288">FMN</keyword>
<dbReference type="PANTHER" id="PTHR32332">
    <property type="entry name" value="2-NITROPROPANE DIOXYGENASE"/>
    <property type="match status" value="1"/>
</dbReference>
<sequence length="471" mass="51082">MIFPQIIQGGMGISVSSWQLANAVATRGQIGVVSGTAIDLVLVRSLQNGDPGGHRRRAMAAFPRQEVVERILEKYFIADGKEPEKAYSNKTMVGEAPSIELQELLIVANFVEVYLAKEGHNGLVGINFLHKIQTPMMPSIYGAMLAGVDVIIVGAGIPLEIPKIIDGLSRNEAVEFSLPVKGATDGAPFKMQFDPNLVFDDCPEPHTPYFFPIVSSVTLANLMVKKCGEGVNGLIIEGPTAGGHNAPPRGKTQYNERGEPVYGKRDEVDFEKIRDIGLPFFIAGSFASHEKLEEAKAMGATGIQVGSLFAFSDESGLTAEIKLDAVRHCLAGTESIFRDPVASPTGFPFQVLSLPDTLSEQDVYEDRKRICDLGYLREAYQKEDGSLGWRCASEPLPAFLRKGGTEEDAKGRKCLCNSLMANIGMPQRRKGGVEELPLLTSGYNLTAIKEIVKPGKETYSASEVVDFLLGE</sequence>
<evidence type="ECO:0000256" key="2">
    <source>
        <dbReference type="ARBA" id="ARBA00022643"/>
    </source>
</evidence>
<dbReference type="InterPro" id="IPR013785">
    <property type="entry name" value="Aldolase_TIM"/>
</dbReference>
<dbReference type="CDD" id="cd04730">
    <property type="entry name" value="NPD_like"/>
    <property type="match status" value="1"/>
</dbReference>
<evidence type="ECO:0000313" key="5">
    <source>
        <dbReference type="Proteomes" id="UP000557872"/>
    </source>
</evidence>
<evidence type="ECO:0000313" key="4">
    <source>
        <dbReference type="EMBL" id="NWK56660.1"/>
    </source>
</evidence>
<dbReference type="RefSeq" id="WP_178933460.1">
    <property type="nucleotide sequence ID" value="NZ_JACBAZ010000005.1"/>
</dbReference>